<dbReference type="AlphaFoldDB" id="A0AAJ0HMZ0"/>
<protein>
    <submittedName>
        <fullName evidence="1">Uncharacterized protein</fullName>
    </submittedName>
</protein>
<dbReference type="Proteomes" id="UP001275084">
    <property type="component" value="Unassembled WGS sequence"/>
</dbReference>
<evidence type="ECO:0000313" key="2">
    <source>
        <dbReference type="Proteomes" id="UP001275084"/>
    </source>
</evidence>
<sequence length="180" mass="20352">MHASMASHQAAIDTVDFGAAEERAAEWRQEGQWGVQSSDVSVSFHNLLTAAGEGNDSSTVFATVSAIANFIRDGAWEEGDSDDRYRFVHACWGSMDMMASSIPPHHLWHTALVGAVRMLYARGDEPMYSLPDQAHITWSSLYDLCYIFWDFYDGMMPFRDMKRDEQEGPEACKQVVEWKN</sequence>
<accession>A0AAJ0HMZ0</accession>
<reference evidence="1" key="1">
    <citation type="journal article" date="2023" name="Mol. Phylogenet. Evol.">
        <title>Genome-scale phylogeny and comparative genomics of the fungal order Sordariales.</title>
        <authorList>
            <person name="Hensen N."/>
            <person name="Bonometti L."/>
            <person name="Westerberg I."/>
            <person name="Brannstrom I.O."/>
            <person name="Guillou S."/>
            <person name="Cros-Aarteil S."/>
            <person name="Calhoun S."/>
            <person name="Haridas S."/>
            <person name="Kuo A."/>
            <person name="Mondo S."/>
            <person name="Pangilinan J."/>
            <person name="Riley R."/>
            <person name="LaButti K."/>
            <person name="Andreopoulos B."/>
            <person name="Lipzen A."/>
            <person name="Chen C."/>
            <person name="Yan M."/>
            <person name="Daum C."/>
            <person name="Ng V."/>
            <person name="Clum A."/>
            <person name="Steindorff A."/>
            <person name="Ohm R.A."/>
            <person name="Martin F."/>
            <person name="Silar P."/>
            <person name="Natvig D.O."/>
            <person name="Lalanne C."/>
            <person name="Gautier V."/>
            <person name="Ament-Velasquez S.L."/>
            <person name="Kruys A."/>
            <person name="Hutchinson M.I."/>
            <person name="Powell A.J."/>
            <person name="Barry K."/>
            <person name="Miller A.N."/>
            <person name="Grigoriev I.V."/>
            <person name="Debuchy R."/>
            <person name="Gladieux P."/>
            <person name="Hiltunen Thoren M."/>
            <person name="Johannesson H."/>
        </authorList>
    </citation>
    <scope>NUCLEOTIDE SEQUENCE</scope>
    <source>
        <strain evidence="1">CBS 955.72</strain>
    </source>
</reference>
<name>A0AAJ0HMZ0_9PEZI</name>
<keyword evidence="2" id="KW-1185">Reference proteome</keyword>
<organism evidence="1 2">
    <name type="scientific">Lasiosphaeria hispida</name>
    <dbReference type="NCBI Taxonomy" id="260671"/>
    <lineage>
        <taxon>Eukaryota</taxon>
        <taxon>Fungi</taxon>
        <taxon>Dikarya</taxon>
        <taxon>Ascomycota</taxon>
        <taxon>Pezizomycotina</taxon>
        <taxon>Sordariomycetes</taxon>
        <taxon>Sordariomycetidae</taxon>
        <taxon>Sordariales</taxon>
        <taxon>Lasiosphaeriaceae</taxon>
        <taxon>Lasiosphaeria</taxon>
    </lineage>
</organism>
<dbReference type="EMBL" id="JAUIQD010000003">
    <property type="protein sequence ID" value="KAK3357830.1"/>
    <property type="molecule type" value="Genomic_DNA"/>
</dbReference>
<reference evidence="1" key="2">
    <citation type="submission" date="2023-06" db="EMBL/GenBank/DDBJ databases">
        <authorList>
            <consortium name="Lawrence Berkeley National Laboratory"/>
            <person name="Haridas S."/>
            <person name="Hensen N."/>
            <person name="Bonometti L."/>
            <person name="Westerberg I."/>
            <person name="Brannstrom I.O."/>
            <person name="Guillou S."/>
            <person name="Cros-Aarteil S."/>
            <person name="Calhoun S."/>
            <person name="Kuo A."/>
            <person name="Mondo S."/>
            <person name="Pangilinan J."/>
            <person name="Riley R."/>
            <person name="Labutti K."/>
            <person name="Andreopoulos B."/>
            <person name="Lipzen A."/>
            <person name="Chen C."/>
            <person name="Yanf M."/>
            <person name="Daum C."/>
            <person name="Ng V."/>
            <person name="Clum A."/>
            <person name="Steindorff A."/>
            <person name="Ohm R."/>
            <person name="Martin F."/>
            <person name="Silar P."/>
            <person name="Natvig D."/>
            <person name="Lalanne C."/>
            <person name="Gautier V."/>
            <person name="Ament-Velasquez S.L."/>
            <person name="Kruys A."/>
            <person name="Hutchinson M.I."/>
            <person name="Powell A.J."/>
            <person name="Barry K."/>
            <person name="Miller A.N."/>
            <person name="Grigoriev I.V."/>
            <person name="Debuchy R."/>
            <person name="Gladieux P."/>
            <person name="Thoren M.H."/>
            <person name="Johannesson H."/>
        </authorList>
    </citation>
    <scope>NUCLEOTIDE SEQUENCE</scope>
    <source>
        <strain evidence="1">CBS 955.72</strain>
    </source>
</reference>
<comment type="caution">
    <text evidence="1">The sequence shown here is derived from an EMBL/GenBank/DDBJ whole genome shotgun (WGS) entry which is preliminary data.</text>
</comment>
<gene>
    <name evidence="1" type="ORF">B0T25DRAFT_567081</name>
</gene>
<proteinExistence type="predicted"/>
<evidence type="ECO:0000313" key="1">
    <source>
        <dbReference type="EMBL" id="KAK3357830.1"/>
    </source>
</evidence>